<evidence type="ECO:0000313" key="1">
    <source>
        <dbReference type="EMBL" id="CAK9870014.1"/>
    </source>
</evidence>
<sequence>MERDSWCICQAMHFPKKAEERATMCTTKRHVVAVTVLSKHGKLPKELSMHVKDDDRKKLMQRENLQKLSDEFVVADVVPQRMTALASDNLL</sequence>
<accession>A0ABP1B5M3</accession>
<proteinExistence type="predicted"/>
<dbReference type="Proteomes" id="UP001497522">
    <property type="component" value="Chromosome 19"/>
</dbReference>
<protein>
    <submittedName>
        <fullName evidence="1">Uncharacterized protein</fullName>
    </submittedName>
</protein>
<dbReference type="EMBL" id="OZ023720">
    <property type="protein sequence ID" value="CAK9870014.1"/>
    <property type="molecule type" value="Genomic_DNA"/>
</dbReference>
<organism evidence="1 2">
    <name type="scientific">Sphagnum jensenii</name>
    <dbReference type="NCBI Taxonomy" id="128206"/>
    <lineage>
        <taxon>Eukaryota</taxon>
        <taxon>Viridiplantae</taxon>
        <taxon>Streptophyta</taxon>
        <taxon>Embryophyta</taxon>
        <taxon>Bryophyta</taxon>
        <taxon>Sphagnophytina</taxon>
        <taxon>Sphagnopsida</taxon>
        <taxon>Sphagnales</taxon>
        <taxon>Sphagnaceae</taxon>
        <taxon>Sphagnum</taxon>
    </lineage>
</organism>
<evidence type="ECO:0000313" key="2">
    <source>
        <dbReference type="Proteomes" id="UP001497522"/>
    </source>
</evidence>
<reference evidence="1" key="1">
    <citation type="submission" date="2024-03" db="EMBL/GenBank/DDBJ databases">
        <authorList>
            <consortium name="ELIXIR-Norway"/>
            <consortium name="Elixir Norway"/>
        </authorList>
    </citation>
    <scope>NUCLEOTIDE SEQUENCE</scope>
</reference>
<name>A0ABP1B5M3_9BRYO</name>
<keyword evidence="2" id="KW-1185">Reference proteome</keyword>
<gene>
    <name evidence="1" type="ORF">CSSPJE1EN2_LOCUS12751</name>
</gene>